<dbReference type="PROSITE" id="PS01125">
    <property type="entry name" value="ROK"/>
    <property type="match status" value="1"/>
</dbReference>
<evidence type="ECO:0000256" key="1">
    <source>
        <dbReference type="ARBA" id="ARBA00006479"/>
    </source>
</evidence>
<evidence type="ECO:0000313" key="2">
    <source>
        <dbReference type="EMBL" id="ABY35554.1"/>
    </source>
</evidence>
<dbReference type="STRING" id="324602.Caur_2345"/>
<dbReference type="KEGG" id="cau:Caur_2345"/>
<dbReference type="CDD" id="cd23763">
    <property type="entry name" value="ASKHA_ATPase_ROK"/>
    <property type="match status" value="1"/>
</dbReference>
<dbReference type="EMBL" id="CP000909">
    <property type="protein sequence ID" value="ABY35554.1"/>
    <property type="molecule type" value="Genomic_DNA"/>
</dbReference>
<name>A9WGM2_CHLAA</name>
<dbReference type="PANTHER" id="PTHR18964:SF149">
    <property type="entry name" value="BIFUNCTIONAL UDP-N-ACETYLGLUCOSAMINE 2-EPIMERASE_N-ACETYLMANNOSAMINE KINASE"/>
    <property type="match status" value="1"/>
</dbReference>
<reference evidence="3" key="1">
    <citation type="journal article" date="2011" name="BMC Genomics">
        <title>Complete genome sequence of the filamentous anoxygenic phototrophic bacterium Chloroflexus aurantiacus.</title>
        <authorList>
            <person name="Tang K.H."/>
            <person name="Barry K."/>
            <person name="Chertkov O."/>
            <person name="Dalin E."/>
            <person name="Han C.S."/>
            <person name="Hauser L.J."/>
            <person name="Honchak B.M."/>
            <person name="Karbach L.E."/>
            <person name="Land M.L."/>
            <person name="Lapidus A."/>
            <person name="Larimer F.W."/>
            <person name="Mikhailova N."/>
            <person name="Pitluck S."/>
            <person name="Pierson B.K."/>
            <person name="Blankenship R.E."/>
        </authorList>
    </citation>
    <scope>NUCLEOTIDE SEQUENCE [LARGE SCALE GENOMIC DNA]</scope>
    <source>
        <strain evidence="3">ATCC 29366 / DSM 635 / J-10-fl</strain>
    </source>
</reference>
<dbReference type="SUPFAM" id="SSF53067">
    <property type="entry name" value="Actin-like ATPase domain"/>
    <property type="match status" value="1"/>
</dbReference>
<dbReference type="InterPro" id="IPR000600">
    <property type="entry name" value="ROK"/>
</dbReference>
<keyword evidence="3" id="KW-1185">Reference proteome</keyword>
<accession>A9WGM2</accession>
<protein>
    <submittedName>
        <fullName evidence="2">ROK family protein</fullName>
    </submittedName>
</protein>
<sequence>MKDLPALIRERLTQNLWGVLGNQGYILGIDLGSYGLRAALVDLQHHTYQNAALESIDHEDPETTVRRVIDLARDLMAQEGVTVERLVRVGVGFSGPVDLRHGTVRLAPRRPGWENYPLQERFEQAFDAVTLIDNDANLIALGEATFGVGKGCQHLFYFHLSSGVGGGAVLNGRLYHGAHSMAGEIGHAVVAHGWDGDGRPETLEELVSIGGLIRRAAAAGLAADRLEDIFSDHPIARKVVQHTVDLMATRIAQVIALLDPEMVVLGGIVVRIGGDRFVEAIATRVNDFIAPQFARPVPVVASILGPDSVAIGAVAMALDSLSD</sequence>
<proteinExistence type="inferred from homology"/>
<dbReference type="Pfam" id="PF00480">
    <property type="entry name" value="ROK"/>
    <property type="match status" value="1"/>
</dbReference>
<dbReference type="InterPro" id="IPR043129">
    <property type="entry name" value="ATPase_NBD"/>
</dbReference>
<dbReference type="RefSeq" id="WP_012258208.1">
    <property type="nucleotide sequence ID" value="NC_010175.1"/>
</dbReference>
<dbReference type="HOGENOM" id="CLU_036604_0_4_0"/>
<dbReference type="InterPro" id="IPR049874">
    <property type="entry name" value="ROK_cs"/>
</dbReference>
<dbReference type="Gene3D" id="3.30.420.40">
    <property type="match status" value="2"/>
</dbReference>
<gene>
    <name evidence="2" type="ordered locus">Caur_2345</name>
</gene>
<dbReference type="Proteomes" id="UP000002008">
    <property type="component" value="Chromosome"/>
</dbReference>
<dbReference type="PATRIC" id="fig|324602.8.peg.2656"/>
<dbReference type="InParanoid" id="A9WGM2"/>
<dbReference type="EnsemblBacteria" id="ABY35554">
    <property type="protein sequence ID" value="ABY35554"/>
    <property type="gene ID" value="Caur_2345"/>
</dbReference>
<evidence type="ECO:0000313" key="3">
    <source>
        <dbReference type="Proteomes" id="UP000002008"/>
    </source>
</evidence>
<dbReference type="PANTHER" id="PTHR18964">
    <property type="entry name" value="ROK (REPRESSOR, ORF, KINASE) FAMILY"/>
    <property type="match status" value="1"/>
</dbReference>
<comment type="similarity">
    <text evidence="1">Belongs to the ROK (NagC/XylR) family.</text>
</comment>
<dbReference type="AlphaFoldDB" id="A9WGM2"/>
<dbReference type="eggNOG" id="COG1940">
    <property type="taxonomic scope" value="Bacteria"/>
</dbReference>
<organism evidence="2 3">
    <name type="scientific">Chloroflexus aurantiacus (strain ATCC 29366 / DSM 635 / J-10-fl)</name>
    <dbReference type="NCBI Taxonomy" id="324602"/>
    <lineage>
        <taxon>Bacteria</taxon>
        <taxon>Bacillati</taxon>
        <taxon>Chloroflexota</taxon>
        <taxon>Chloroflexia</taxon>
        <taxon>Chloroflexales</taxon>
        <taxon>Chloroflexineae</taxon>
        <taxon>Chloroflexaceae</taxon>
        <taxon>Chloroflexus</taxon>
    </lineage>
</organism>